<gene>
    <name evidence="5" type="ORF">IAR55_002980</name>
</gene>
<feature type="region of interest" description="Disordered" evidence="3">
    <location>
        <begin position="423"/>
        <end position="533"/>
    </location>
</feature>
<feature type="compositionally biased region" description="Polar residues" evidence="3">
    <location>
        <begin position="612"/>
        <end position="626"/>
    </location>
</feature>
<feature type="domain" description="WHIM1" evidence="4">
    <location>
        <begin position="243"/>
        <end position="276"/>
    </location>
</feature>
<accession>A0AAW0YT23</accession>
<keyword evidence="2" id="KW-0539">Nucleus</keyword>
<protein>
    <recommendedName>
        <fullName evidence="4">WHIM1 domain-containing protein</fullName>
    </recommendedName>
</protein>
<evidence type="ECO:0000313" key="6">
    <source>
        <dbReference type="Proteomes" id="UP001388673"/>
    </source>
</evidence>
<feature type="compositionally biased region" description="Basic and acidic residues" evidence="3">
    <location>
        <begin position="591"/>
        <end position="611"/>
    </location>
</feature>
<dbReference type="InterPro" id="IPR028942">
    <property type="entry name" value="WHIM1_dom"/>
</dbReference>
<feature type="compositionally biased region" description="Acidic residues" evidence="3">
    <location>
        <begin position="435"/>
        <end position="446"/>
    </location>
</feature>
<feature type="compositionally biased region" description="Basic and acidic residues" evidence="3">
    <location>
        <begin position="561"/>
        <end position="574"/>
    </location>
</feature>
<dbReference type="GeneID" id="92180238"/>
<reference evidence="5 6" key="1">
    <citation type="journal article" date="2024" name="bioRxiv">
        <title>Comparative genomics of Cryptococcus and Kwoniella reveals pathogenesis evolution and contrasting karyotype dynamics via intercentromeric recombination or chromosome fusion.</title>
        <authorList>
            <person name="Coelho M.A."/>
            <person name="David-Palma M."/>
            <person name="Shea T."/>
            <person name="Bowers K."/>
            <person name="McGinley-Smith S."/>
            <person name="Mohammad A.W."/>
            <person name="Gnirke A."/>
            <person name="Yurkov A.M."/>
            <person name="Nowrousian M."/>
            <person name="Sun S."/>
            <person name="Cuomo C.A."/>
            <person name="Heitman J."/>
        </authorList>
    </citation>
    <scope>NUCLEOTIDE SEQUENCE [LARGE SCALE GENOMIC DNA]</scope>
    <source>
        <strain evidence="5 6">CBS 13917</strain>
    </source>
</reference>
<proteinExistence type="predicted"/>
<dbReference type="PANTHER" id="PTHR42107">
    <property type="entry name" value="YALI0D24453P"/>
    <property type="match status" value="1"/>
</dbReference>
<evidence type="ECO:0000256" key="2">
    <source>
        <dbReference type="ARBA" id="ARBA00023242"/>
    </source>
</evidence>
<dbReference type="RefSeq" id="XP_066803592.1">
    <property type="nucleotide sequence ID" value="XM_066946091.1"/>
</dbReference>
<dbReference type="AlphaFoldDB" id="A0AAW0YT23"/>
<feature type="compositionally biased region" description="Low complexity" evidence="3">
    <location>
        <begin position="13"/>
        <end position="26"/>
    </location>
</feature>
<feature type="compositionally biased region" description="Low complexity" evidence="3">
    <location>
        <begin position="495"/>
        <end position="510"/>
    </location>
</feature>
<dbReference type="PANTHER" id="PTHR42107:SF1">
    <property type="entry name" value="WHIM1 DOMAIN-CONTAINING PROTEIN"/>
    <property type="match status" value="1"/>
</dbReference>
<sequence>MSAPNLVANNGESSSSRPIAAAAADSHGLQQSNGGDENHVISVMDDTPSLVRPSSNDGGGDLKLKIKLESMDKETRRIFESKKRHEEDVRKHHLEPARPLRLEDDWQVPYVWSFIVKFNIRSKITRLETLEDFERCLTEPVANRPDDVLEGILICFLSNLKPGLRNLTCENIQSQLSNYVTEVLTNTSEWTVWDRDWPTTEQDRAGCCSTDPHRDELGKLRHYGEPKNARAKNNPLVKVEEKGGGLFELDWVERVRLLRQMVDWQLTHSESIRSIVNREYGVVEGKGKKSAEPVSNTESIVIPTLGLTRDRGRIWGFDDSWRLWKSGNPFKRPCPMFTIVSTKEEYLSYVEDIEKFGGQSITTSNGKPDRSRLAKSIQEERALAAKLRERIPVIEIDELRVQKARRKTAQTVQLHQLAELRSTRTRRQSRKVDYSYEDDTDFDDEAGPSKRSRRGQTNDDKSNGYDARGKPIIPGERRSGRHSNPHPHAPIDVLSSAVSSPDSAAISSSAGLTGRSSAATSDQTEKGRGKSRMKGWAWVEEVVPFEKLSDKEKEQFLAERKAEAERKVNEEDSRMAGVAQSEEDVEINGKANHEGKEIDGNEKNDIDKETNDTFSNENEHNGNNAEISAAGSEAMDIDEDGGA</sequence>
<feature type="region of interest" description="Disordered" evidence="3">
    <location>
        <begin position="1"/>
        <end position="41"/>
    </location>
</feature>
<feature type="compositionally biased region" description="Basic and acidic residues" evidence="3">
    <location>
        <begin position="456"/>
        <end position="469"/>
    </location>
</feature>
<feature type="region of interest" description="Disordered" evidence="3">
    <location>
        <begin position="561"/>
        <end position="643"/>
    </location>
</feature>
<organism evidence="5 6">
    <name type="scientific">Kwoniella newhampshirensis</name>
    <dbReference type="NCBI Taxonomy" id="1651941"/>
    <lineage>
        <taxon>Eukaryota</taxon>
        <taxon>Fungi</taxon>
        <taxon>Dikarya</taxon>
        <taxon>Basidiomycota</taxon>
        <taxon>Agaricomycotina</taxon>
        <taxon>Tremellomycetes</taxon>
        <taxon>Tremellales</taxon>
        <taxon>Cryptococcaceae</taxon>
        <taxon>Kwoniella</taxon>
    </lineage>
</organism>
<dbReference type="EMBL" id="JBCAWK010000005">
    <property type="protein sequence ID" value="KAK8858751.1"/>
    <property type="molecule type" value="Genomic_DNA"/>
</dbReference>
<dbReference type="Pfam" id="PF15612">
    <property type="entry name" value="WHIM1"/>
    <property type="match status" value="1"/>
</dbReference>
<name>A0AAW0YT23_9TREE</name>
<dbReference type="GO" id="GO:0005634">
    <property type="term" value="C:nucleus"/>
    <property type="evidence" value="ECO:0007669"/>
    <property type="project" value="UniProtKB-SubCell"/>
</dbReference>
<evidence type="ECO:0000313" key="5">
    <source>
        <dbReference type="EMBL" id="KAK8858751.1"/>
    </source>
</evidence>
<keyword evidence="6" id="KW-1185">Reference proteome</keyword>
<comment type="caution">
    <text evidence="5">The sequence shown here is derived from an EMBL/GenBank/DDBJ whole genome shotgun (WGS) entry which is preliminary data.</text>
</comment>
<comment type="subcellular location">
    <subcellularLocation>
        <location evidence="1">Nucleus</location>
    </subcellularLocation>
</comment>
<evidence type="ECO:0000256" key="3">
    <source>
        <dbReference type="SAM" id="MobiDB-lite"/>
    </source>
</evidence>
<dbReference type="KEGG" id="kne:92180238"/>
<evidence type="ECO:0000256" key="1">
    <source>
        <dbReference type="ARBA" id="ARBA00004123"/>
    </source>
</evidence>
<evidence type="ECO:0000259" key="4">
    <source>
        <dbReference type="Pfam" id="PF15612"/>
    </source>
</evidence>
<dbReference type="Proteomes" id="UP001388673">
    <property type="component" value="Unassembled WGS sequence"/>
</dbReference>